<gene>
    <name evidence="1" type="ORF">CBA19CS42_30540</name>
</gene>
<comment type="caution">
    <text evidence="1">The sequence shown here is derived from an EMBL/GenBank/DDBJ whole genome shotgun (WGS) entry which is preliminary data.</text>
</comment>
<dbReference type="Proteomes" id="UP001055111">
    <property type="component" value="Unassembled WGS sequence"/>
</dbReference>
<dbReference type="EMBL" id="BPUS01000018">
    <property type="protein sequence ID" value="GJH28946.1"/>
    <property type="molecule type" value="Genomic_DNA"/>
</dbReference>
<sequence length="157" mass="17093">MMMLSAEEMLAGSALTRDVVIPAGFGKDGDVNTVRLRPLAVRDLQRITKAVKGDESMSSIFMIQLAVIEPALTYEQVLQMPAGLARFLVDEINALSGIDTPRDALQELVQAPLAKACFILAKEFGWSPEAVSGMTVGQILLYLEMSHADREQFDAHG</sequence>
<evidence type="ECO:0000313" key="2">
    <source>
        <dbReference type="Proteomes" id="UP001055111"/>
    </source>
</evidence>
<name>A0AA37ILE2_9BURK</name>
<evidence type="ECO:0000313" key="1">
    <source>
        <dbReference type="EMBL" id="GJH28946.1"/>
    </source>
</evidence>
<protein>
    <submittedName>
        <fullName evidence="1">Uncharacterized protein</fullName>
    </submittedName>
</protein>
<accession>A0AA37ILE2</accession>
<dbReference type="AlphaFoldDB" id="A0AA37ILE2"/>
<proteinExistence type="predicted"/>
<organism evidence="1 2">
    <name type="scientific">Caballeronia novacaledonica</name>
    <dbReference type="NCBI Taxonomy" id="1544861"/>
    <lineage>
        <taxon>Bacteria</taxon>
        <taxon>Pseudomonadati</taxon>
        <taxon>Pseudomonadota</taxon>
        <taxon>Betaproteobacteria</taxon>
        <taxon>Burkholderiales</taxon>
        <taxon>Burkholderiaceae</taxon>
        <taxon>Caballeronia</taxon>
    </lineage>
</organism>
<reference evidence="1" key="1">
    <citation type="submission" date="2022-09" db="EMBL/GenBank/DDBJ databases">
        <title>Isolation and characterization of 3-chlorobenzoate degrading bacteria from soils in Shizuoka.</title>
        <authorList>
            <person name="Ifat A."/>
            <person name="Ogawa N."/>
            <person name="Kimbara K."/>
            <person name="Moriuchi R."/>
            <person name="Dohra H."/>
            <person name="Shintani M."/>
        </authorList>
    </citation>
    <scope>NUCLEOTIDE SEQUENCE</scope>
    <source>
        <strain evidence="1">19CS4-2</strain>
    </source>
</reference>